<keyword evidence="3" id="KW-1185">Reference proteome</keyword>
<feature type="non-terminal residue" evidence="2">
    <location>
        <position position="1"/>
    </location>
</feature>
<comment type="caution">
    <text evidence="2">The sequence shown here is derived from an EMBL/GenBank/DDBJ whole genome shotgun (WGS) entry which is preliminary data.</text>
</comment>
<dbReference type="Proteomes" id="UP001159427">
    <property type="component" value="Unassembled WGS sequence"/>
</dbReference>
<protein>
    <submittedName>
        <fullName evidence="2">Uncharacterized protein</fullName>
    </submittedName>
</protein>
<sequence>FTFVPAPPGTIRATAAAHRSPPSERFLGLHIATYRPSDHAGAAVGLHDCFYRGATIGNLKLREQLAVELNIWRRSAIRPTIRSATFARPRFESRNTGRRSPPAHQLQSPFYRQPSLQQLNRSHNKR</sequence>
<feature type="region of interest" description="Disordered" evidence="1">
    <location>
        <begin position="83"/>
        <end position="126"/>
    </location>
</feature>
<accession>A0ABN8LQU2</accession>
<organism evidence="2 3">
    <name type="scientific">Porites evermanni</name>
    <dbReference type="NCBI Taxonomy" id="104178"/>
    <lineage>
        <taxon>Eukaryota</taxon>
        <taxon>Metazoa</taxon>
        <taxon>Cnidaria</taxon>
        <taxon>Anthozoa</taxon>
        <taxon>Hexacorallia</taxon>
        <taxon>Scleractinia</taxon>
        <taxon>Fungiina</taxon>
        <taxon>Poritidae</taxon>
        <taxon>Porites</taxon>
    </lineage>
</organism>
<proteinExistence type="predicted"/>
<feature type="compositionally biased region" description="Polar residues" evidence="1">
    <location>
        <begin position="105"/>
        <end position="126"/>
    </location>
</feature>
<evidence type="ECO:0000313" key="3">
    <source>
        <dbReference type="Proteomes" id="UP001159427"/>
    </source>
</evidence>
<reference evidence="2 3" key="1">
    <citation type="submission" date="2022-05" db="EMBL/GenBank/DDBJ databases">
        <authorList>
            <consortium name="Genoscope - CEA"/>
            <person name="William W."/>
        </authorList>
    </citation>
    <scope>NUCLEOTIDE SEQUENCE [LARGE SCALE GENOMIC DNA]</scope>
</reference>
<name>A0ABN8LQU2_9CNID</name>
<evidence type="ECO:0000256" key="1">
    <source>
        <dbReference type="SAM" id="MobiDB-lite"/>
    </source>
</evidence>
<dbReference type="EMBL" id="CALNXI010000122">
    <property type="protein sequence ID" value="CAH3019657.1"/>
    <property type="molecule type" value="Genomic_DNA"/>
</dbReference>
<evidence type="ECO:0000313" key="2">
    <source>
        <dbReference type="EMBL" id="CAH3019657.1"/>
    </source>
</evidence>
<gene>
    <name evidence="2" type="ORF">PEVE_00003665</name>
</gene>